<dbReference type="EMBL" id="JAVLSJ010000001">
    <property type="protein sequence ID" value="MDR9847099.1"/>
    <property type="molecule type" value="Genomic_DNA"/>
</dbReference>
<evidence type="ECO:0000259" key="1">
    <source>
        <dbReference type="Pfam" id="PF13521"/>
    </source>
</evidence>
<protein>
    <submittedName>
        <fullName evidence="2">AAA family ATPase</fullName>
    </submittedName>
</protein>
<dbReference type="SUPFAM" id="SSF52540">
    <property type="entry name" value="P-loop containing nucleoside triphosphate hydrolases"/>
    <property type="match status" value="1"/>
</dbReference>
<dbReference type="Proteomes" id="UP001246576">
    <property type="component" value="Unassembled WGS sequence"/>
</dbReference>
<proteinExistence type="predicted"/>
<evidence type="ECO:0000313" key="2">
    <source>
        <dbReference type="EMBL" id="MDR9847099.1"/>
    </source>
</evidence>
<comment type="caution">
    <text evidence="2">The sequence shown here is derived from an EMBL/GenBank/DDBJ whole genome shotgun (WGS) entry which is preliminary data.</text>
</comment>
<feature type="domain" description="NadR/Ttd14 AAA" evidence="1">
    <location>
        <begin position="4"/>
        <end position="108"/>
    </location>
</feature>
<dbReference type="Gene3D" id="3.40.50.300">
    <property type="entry name" value="P-loop containing nucleotide triphosphate hydrolases"/>
    <property type="match status" value="1"/>
</dbReference>
<dbReference type="InterPro" id="IPR038727">
    <property type="entry name" value="NadR/Ttd14_AAA_dom"/>
</dbReference>
<dbReference type="Pfam" id="PF13521">
    <property type="entry name" value="AAA_28"/>
    <property type="match status" value="1"/>
</dbReference>
<organism evidence="2 3">
    <name type="scientific">Herbaspirillum huttiense subsp. lycopersici</name>
    <dbReference type="NCBI Taxonomy" id="3074428"/>
    <lineage>
        <taxon>Bacteria</taxon>
        <taxon>Pseudomonadati</taxon>
        <taxon>Pseudomonadota</taxon>
        <taxon>Betaproteobacteria</taxon>
        <taxon>Burkholderiales</taxon>
        <taxon>Oxalobacteraceae</taxon>
        <taxon>Herbaspirillum</taxon>
    </lineage>
</organism>
<reference evidence="2" key="1">
    <citation type="submission" date="2023-09" db="EMBL/GenBank/DDBJ databases">
        <title>Description of first Herbaspirillum huttiense subsp. nephrolepsisexaltata and Herbaspirillum huttiense subsp. lycopersicon.</title>
        <authorList>
            <person name="Poudel M."/>
            <person name="Sharma A."/>
            <person name="Goss E."/>
            <person name="Tapia J.H."/>
            <person name="Harmon C.M."/>
            <person name="Jones J.B."/>
        </authorList>
    </citation>
    <scope>NUCLEOTIDE SEQUENCE</scope>
    <source>
        <strain evidence="2">SE1</strain>
    </source>
</reference>
<accession>A0ABU2EG30</accession>
<keyword evidence="3" id="KW-1185">Reference proteome</keyword>
<evidence type="ECO:0000313" key="3">
    <source>
        <dbReference type="Proteomes" id="UP001246576"/>
    </source>
</evidence>
<name>A0ABU2EG30_9BURK</name>
<gene>
    <name evidence="2" type="ORF">RI048_02615</name>
</gene>
<dbReference type="InterPro" id="IPR027417">
    <property type="entry name" value="P-loop_NTPase"/>
</dbReference>
<sequence length="210" mass="23518">MIGLCGAHRTGKTSLAREFAKETGTVFMQTSVSSIFTELGLDPAGTFTFSQRLDIQEEILKRLDEAYGKAPLDTWTIVDRTPIDLMGYTLAEAVGDNVKEEDQQRLKNYVNKCFDVTNRRFSSVILVQSGLPLVHEPGKAALNAAYIEHLSSLMFGLLMDERLETPKFYIRRSQLGMRERIEAVRRTAHQVAAAQGDQIRQHLLAGGMLQ</sequence>
<dbReference type="RefSeq" id="WP_310839599.1">
    <property type="nucleotide sequence ID" value="NZ_JAVLSJ010000001.1"/>
</dbReference>